<feature type="region of interest" description="Disordered" evidence="1">
    <location>
        <begin position="1"/>
        <end position="68"/>
    </location>
</feature>
<name>M7Z0F4_TRIUA</name>
<sequence length="68" mass="7160">MVHDGDGPAARGGRMAEQQQDEVGPVLALAWSKGSRASGGLRGPGLRACDATGRRRDKASEEAEQQKQ</sequence>
<accession>M7Z0F4</accession>
<protein>
    <submittedName>
        <fullName evidence="2">Uncharacterized protein</fullName>
    </submittedName>
</protein>
<gene>
    <name evidence="2" type="ORF">TRIUR3_29782</name>
</gene>
<proteinExistence type="predicted"/>
<feature type="compositionally biased region" description="Basic and acidic residues" evidence="1">
    <location>
        <begin position="52"/>
        <end position="68"/>
    </location>
</feature>
<dbReference type="AlphaFoldDB" id="M7Z0F4"/>
<organism evidence="2">
    <name type="scientific">Triticum urartu</name>
    <name type="common">Red wild einkorn</name>
    <name type="synonym">Crithodium urartu</name>
    <dbReference type="NCBI Taxonomy" id="4572"/>
    <lineage>
        <taxon>Eukaryota</taxon>
        <taxon>Viridiplantae</taxon>
        <taxon>Streptophyta</taxon>
        <taxon>Embryophyta</taxon>
        <taxon>Tracheophyta</taxon>
        <taxon>Spermatophyta</taxon>
        <taxon>Magnoliopsida</taxon>
        <taxon>Liliopsida</taxon>
        <taxon>Poales</taxon>
        <taxon>Poaceae</taxon>
        <taxon>BOP clade</taxon>
        <taxon>Pooideae</taxon>
        <taxon>Triticodae</taxon>
        <taxon>Triticeae</taxon>
        <taxon>Triticinae</taxon>
        <taxon>Triticum</taxon>
    </lineage>
</organism>
<evidence type="ECO:0000256" key="1">
    <source>
        <dbReference type="SAM" id="MobiDB-lite"/>
    </source>
</evidence>
<evidence type="ECO:0000313" key="2">
    <source>
        <dbReference type="EMBL" id="EMS53402.1"/>
    </source>
</evidence>
<dbReference type="EMBL" id="KD195383">
    <property type="protein sequence ID" value="EMS53402.1"/>
    <property type="molecule type" value="Genomic_DNA"/>
</dbReference>
<reference evidence="2" key="1">
    <citation type="journal article" date="2013" name="Nature">
        <title>Draft genome of the wheat A-genome progenitor Triticum urartu.</title>
        <authorList>
            <person name="Ling H.Q."/>
            <person name="Zhao S."/>
            <person name="Liu D."/>
            <person name="Wang J."/>
            <person name="Sun H."/>
            <person name="Zhang C."/>
            <person name="Fan H."/>
            <person name="Li D."/>
            <person name="Dong L."/>
            <person name="Tao Y."/>
            <person name="Gao C."/>
            <person name="Wu H."/>
            <person name="Li Y."/>
            <person name="Cui Y."/>
            <person name="Guo X."/>
            <person name="Zheng S."/>
            <person name="Wang B."/>
            <person name="Yu K."/>
            <person name="Liang Q."/>
            <person name="Yang W."/>
            <person name="Lou X."/>
            <person name="Chen J."/>
            <person name="Feng M."/>
            <person name="Jian J."/>
            <person name="Zhang X."/>
            <person name="Luo G."/>
            <person name="Jiang Y."/>
            <person name="Liu J."/>
            <person name="Wang Z."/>
            <person name="Sha Y."/>
            <person name="Zhang B."/>
            <person name="Wu H."/>
            <person name="Tang D."/>
            <person name="Shen Q."/>
            <person name="Xue P."/>
            <person name="Zou S."/>
            <person name="Wang X."/>
            <person name="Liu X."/>
            <person name="Wang F."/>
            <person name="Yang Y."/>
            <person name="An X."/>
            <person name="Dong Z."/>
            <person name="Zhang K."/>
            <person name="Zhang X."/>
            <person name="Luo M.C."/>
            <person name="Dvorak J."/>
            <person name="Tong Y."/>
            <person name="Wang J."/>
            <person name="Yang H."/>
            <person name="Li Z."/>
            <person name="Wang D."/>
            <person name="Zhang A."/>
            <person name="Wang J."/>
        </authorList>
    </citation>
    <scope>NUCLEOTIDE SEQUENCE</scope>
</reference>